<feature type="compositionally biased region" description="Basic and acidic residues" evidence="1">
    <location>
        <begin position="221"/>
        <end position="235"/>
    </location>
</feature>
<dbReference type="Pfam" id="PF05641">
    <property type="entry name" value="Agenet"/>
    <property type="match status" value="1"/>
</dbReference>
<dbReference type="InterPro" id="IPR055274">
    <property type="entry name" value="SWO1"/>
</dbReference>
<dbReference type="OrthoDB" id="433924at2759"/>
<organism evidence="3 6">
    <name type="scientific">Spinacia oleracea</name>
    <name type="common">Spinach</name>
    <dbReference type="NCBI Taxonomy" id="3562"/>
    <lineage>
        <taxon>Eukaryota</taxon>
        <taxon>Viridiplantae</taxon>
        <taxon>Streptophyta</taxon>
        <taxon>Embryophyta</taxon>
        <taxon>Tracheophyta</taxon>
        <taxon>Spermatophyta</taxon>
        <taxon>Magnoliopsida</taxon>
        <taxon>eudicotyledons</taxon>
        <taxon>Gunneridae</taxon>
        <taxon>Pentapetalae</taxon>
        <taxon>Caryophyllales</taxon>
        <taxon>Chenopodiaceae</taxon>
        <taxon>Chenopodioideae</taxon>
        <taxon>Anserineae</taxon>
        <taxon>Spinacia</taxon>
    </lineage>
</organism>
<evidence type="ECO:0000313" key="5">
    <source>
        <dbReference type="RefSeq" id="XP_021856603.1"/>
    </source>
</evidence>
<evidence type="ECO:0000313" key="7">
    <source>
        <dbReference type="RefSeq" id="XP_056689958.1"/>
    </source>
</evidence>
<name>A0A9R0IW23_SPIOL</name>
<feature type="compositionally biased region" description="Polar residues" evidence="1">
    <location>
        <begin position="1140"/>
        <end position="1159"/>
    </location>
</feature>
<evidence type="ECO:0000313" key="4">
    <source>
        <dbReference type="RefSeq" id="XP_021856595.1"/>
    </source>
</evidence>
<feature type="compositionally biased region" description="Basic and acidic residues" evidence="1">
    <location>
        <begin position="848"/>
        <end position="859"/>
    </location>
</feature>
<dbReference type="KEGG" id="soe:110795870"/>
<accession>A0A9R0IW23</accession>
<dbReference type="RefSeq" id="XP_021856595.1">
    <property type="nucleotide sequence ID" value="XM_022000903.1"/>
</dbReference>
<dbReference type="PANTHER" id="PTHR48429">
    <property type="entry name" value="AGENET DOMAIN-CONTAINING PROTEIN"/>
    <property type="match status" value="1"/>
</dbReference>
<reference evidence="4 5" key="2">
    <citation type="submission" date="2025-04" db="UniProtKB">
        <authorList>
            <consortium name="RefSeq"/>
        </authorList>
    </citation>
    <scope>IDENTIFICATION</scope>
    <source>
        <tissue evidence="7 8">Leaf</tissue>
    </source>
</reference>
<dbReference type="Proteomes" id="UP000813463">
    <property type="component" value="Chromosome 6"/>
</dbReference>
<feature type="region of interest" description="Disordered" evidence="1">
    <location>
        <begin position="1"/>
        <end position="27"/>
    </location>
</feature>
<feature type="region of interest" description="Disordered" evidence="1">
    <location>
        <begin position="1269"/>
        <end position="1327"/>
    </location>
</feature>
<feature type="compositionally biased region" description="Low complexity" evidence="1">
    <location>
        <begin position="1269"/>
        <end position="1279"/>
    </location>
</feature>
<feature type="compositionally biased region" description="Basic and acidic residues" evidence="1">
    <location>
        <begin position="813"/>
        <end position="832"/>
    </location>
</feature>
<feature type="region of interest" description="Disordered" evidence="1">
    <location>
        <begin position="2138"/>
        <end position="2162"/>
    </location>
</feature>
<dbReference type="GeneID" id="110795870"/>
<dbReference type="RefSeq" id="XP_056689959.1">
    <property type="nucleotide sequence ID" value="XM_056833981.1"/>
</dbReference>
<dbReference type="InterPro" id="IPR008395">
    <property type="entry name" value="Agenet-like_dom"/>
</dbReference>
<evidence type="ECO:0000313" key="3">
    <source>
        <dbReference type="Proteomes" id="UP000813463"/>
    </source>
</evidence>
<feature type="compositionally biased region" description="Polar residues" evidence="1">
    <location>
        <begin position="940"/>
        <end position="957"/>
    </location>
</feature>
<dbReference type="RefSeq" id="XP_021856612.1">
    <property type="nucleotide sequence ID" value="XM_022000920.1"/>
</dbReference>
<evidence type="ECO:0000313" key="8">
    <source>
        <dbReference type="RefSeq" id="XP_056689959.1"/>
    </source>
</evidence>
<dbReference type="PANTHER" id="PTHR48429:SF1">
    <property type="entry name" value="AGENET DOMAIN-CONTAINING PROTEIN"/>
    <property type="match status" value="1"/>
</dbReference>
<protein>
    <submittedName>
        <fullName evidence="4 5">Uncharacterized protein LOC110795870 isoform X1</fullName>
    </submittedName>
    <submittedName>
        <fullName evidence="7 8">Uncharacterized protein isoform X1</fullName>
    </submittedName>
</protein>
<feature type="compositionally biased region" description="Low complexity" evidence="1">
    <location>
        <begin position="2092"/>
        <end position="2112"/>
    </location>
</feature>
<evidence type="ECO:0000256" key="1">
    <source>
        <dbReference type="SAM" id="MobiDB-lite"/>
    </source>
</evidence>
<dbReference type="InterPro" id="IPR014002">
    <property type="entry name" value="Agenet_dom_plant"/>
</dbReference>
<feature type="compositionally biased region" description="Basic and acidic residues" evidence="1">
    <location>
        <begin position="2066"/>
        <end position="2082"/>
    </location>
</feature>
<feature type="domain" description="Agenet" evidence="2">
    <location>
        <begin position="1803"/>
        <end position="1861"/>
    </location>
</feature>
<dbReference type="SMART" id="SM00743">
    <property type="entry name" value="Agenet"/>
    <property type="match status" value="2"/>
</dbReference>
<dbReference type="RefSeq" id="XP_056689961.1">
    <property type="nucleotide sequence ID" value="XM_056833983.1"/>
</dbReference>
<gene>
    <name evidence="4 5 6 7 8 9" type="primary">LOC110795870</name>
</gene>
<feature type="region of interest" description="Disordered" evidence="1">
    <location>
        <begin position="1018"/>
        <end position="1055"/>
    </location>
</feature>
<feature type="region of interest" description="Disordered" evidence="1">
    <location>
        <begin position="1112"/>
        <end position="1161"/>
    </location>
</feature>
<feature type="compositionally biased region" description="Polar residues" evidence="1">
    <location>
        <begin position="974"/>
        <end position="986"/>
    </location>
</feature>
<feature type="compositionally biased region" description="Polar residues" evidence="1">
    <location>
        <begin position="834"/>
        <end position="847"/>
    </location>
</feature>
<proteinExistence type="predicted"/>
<evidence type="ECO:0000313" key="6">
    <source>
        <dbReference type="RefSeq" id="XP_021856612.1"/>
    </source>
</evidence>
<feature type="region of interest" description="Disordered" evidence="1">
    <location>
        <begin position="813"/>
        <end position="986"/>
    </location>
</feature>
<feature type="compositionally biased region" description="Polar residues" evidence="1">
    <location>
        <begin position="1115"/>
        <end position="1132"/>
    </location>
</feature>
<dbReference type="RefSeq" id="XP_021856603.1">
    <property type="nucleotide sequence ID" value="XM_022000911.1"/>
</dbReference>
<feature type="region of interest" description="Disordered" evidence="1">
    <location>
        <begin position="2004"/>
        <end position="2122"/>
    </location>
</feature>
<evidence type="ECO:0000313" key="9">
    <source>
        <dbReference type="RefSeq" id="XP_056689961.1"/>
    </source>
</evidence>
<feature type="compositionally biased region" description="Basic and acidic residues" evidence="1">
    <location>
        <begin position="2013"/>
        <end position="2023"/>
    </location>
</feature>
<feature type="region of interest" description="Disordered" evidence="1">
    <location>
        <begin position="710"/>
        <end position="729"/>
    </location>
</feature>
<keyword evidence="3" id="KW-1185">Reference proteome</keyword>
<evidence type="ECO:0000259" key="2">
    <source>
        <dbReference type="SMART" id="SM00743"/>
    </source>
</evidence>
<dbReference type="RefSeq" id="XP_056689958.1">
    <property type="nucleotide sequence ID" value="XM_056833980.1"/>
</dbReference>
<feature type="domain" description="Agenet" evidence="2">
    <location>
        <begin position="1712"/>
        <end position="1767"/>
    </location>
</feature>
<feature type="compositionally biased region" description="Polar residues" evidence="1">
    <location>
        <begin position="2038"/>
        <end position="2048"/>
    </location>
</feature>
<reference evidence="3" key="1">
    <citation type="journal article" date="2021" name="Nat. Commun.">
        <title>Genomic analyses provide insights into spinach domestication and the genetic basis of agronomic traits.</title>
        <authorList>
            <person name="Cai X."/>
            <person name="Sun X."/>
            <person name="Xu C."/>
            <person name="Sun H."/>
            <person name="Wang X."/>
            <person name="Ge C."/>
            <person name="Zhang Z."/>
            <person name="Wang Q."/>
            <person name="Fei Z."/>
            <person name="Jiao C."/>
            <person name="Wang Q."/>
        </authorList>
    </citation>
    <scope>NUCLEOTIDE SEQUENCE [LARGE SCALE GENOMIC DNA]</scope>
    <source>
        <strain evidence="3">cv. Varoflay</strain>
    </source>
</reference>
<feature type="region of interest" description="Disordered" evidence="1">
    <location>
        <begin position="215"/>
        <end position="243"/>
    </location>
</feature>
<feature type="compositionally biased region" description="Polar residues" evidence="1">
    <location>
        <begin position="1042"/>
        <end position="1055"/>
    </location>
</feature>
<sequence length="2196" mass="236507">MPMDYDDNDTTRHNIQLAGEGRSRSSSALRPYDFPKFDFDDTLQGHLRFDSLVETEVFLGIQSQEDNQWIEDFSRVSNGMEFNSTPADSCSISRRNNVWSEATSSESVEMLLKSVGQEEMMPGDSIITESNATHDQGIPNKNVESSIKLIERTDAYVVNSDAALPPDELLEDCPASGRHIEKQLEDPSAFHAKVESASGISSNVNQNALCGNGGTLTYESNHSDHEERSGEKLEESQTSVGQTVNFGSGVDSLGFSSTTDNVTSNIGTLSTSKTSQQVMFNAFHESCSNDIPKSQVSIIAELDDTTILEGKANASSINIFTGSSSHGFVPESGRDCQEASLDFVQESTNILVKGESELKSSEGVDKNTSLITSIQTSRHEKVETALDDTAILEGKACVSSINIITGSSSRGSVPESGRDGREAILDFVRESANVLVKGESELKSSEGVDKNTSFTTSIQTSKHEKVVGMSNEVIEPFDDCPGRPSVDFASTEQDMDLTMQLPHKQDIEVNDNMEDVSAIRLNHESMSEMPSLSIEDNGVPRGSADCIRDTEVGNSSNISVQLSASDHQHNREVEGYHNECIVVGEEPGVAPDKDVPIQVIQENLVHAQADFSEIDICKPKEVDSEVSTDLGNIDSENVRTLKNDQRTQSAEVSEGDQGNNLIHKLQPQTSGEPESAINVSPFATTNASAALDDCPVIGQREPAAVGLFHSHNDDEEAGRKTSNDTNLGAEVDGASKVEDSVADDIVGIPVSEMAAKSEQPVDKIDDICSIGPSSVQAMNSLYSDHPQAHSDGNKKPSLKESADADLINVENHEKAMNKDEEKESAQIAEIDKTSCGSPTIISSSEPSQSEKDNQEEDRGYITNEVVKDIQSTSEDSKRKDLLGDDSSFTFKVNALPDTTEREPAKNWSPFPDVEKCKVVVETTPSGKGKTGRTPLKKTPRQNTQVSEGETGPGSSKGTSERKGRRKGTAKENAKNGNQSKGPTQENASMIMDKVSNMLSTPISNPIVQYGQMQAYGHTEANNKKPSGAVAVPTPSLPDLNASALNNSTPSSTSYRQPFTDLQQVQLRAQIFVYGSLIQGTAPDEACMVSAFGPSDGGRSTWEPIWRVAVERVRNQKSSPSAAETPSRSQSGARASDVGKQGSQSSKVPATPVSKASSKDTPAAVLSPMIPLSSPLWNISTPTRDNLLSNAMHKGPVTDFPQAVTPVLSYQTPPMRNYVGHTSWPSQSCFPAPWLVSPQTAAFSSTVRFQPVTMTETVKLTPAKDTSVVSTSSVKHTTSSPAVHNMSPRPVLGASPLHDPNKLGSAEQHSVDLKPRKRKKVPASDPSQVFTVSEAQTEALVISDVAAVPSSPLGDSGPACRASDAYLSTSALDTSRTYSINQRKKVDEDTGKAVACSEETLSKVAEAKSEAEDAANLASAAVSLCEDLWSQLPKKKDSGLTSEAEAKLASAAVAIAAAASVAKAAAAAAKIACNAALQAKLMANEVFLSNKNYGMDPSREKSSSDVQEIGNATPASLLKSNNVSSPSSSILLAAKEAAKRRVEAASAASRQAENLDAIVKAAELAAAAVTQAGKIVAMGEPLPLNELIEAGPEGYWKSCQPSTMLAEKGRDGALSLENGTEMSTSILAEASVGMGRSKIVGVDDVHSTEGPNGSLYVGVMESEHMDEKDFKARIDHNISDTLKSCKVASEPDAPQSTTNVKNERNKLGTHAEEGFKEGSSVEVFKPGNGLKSAWYSANILSVEDGKAYVCYNELLSEEGSGNLQEWVPFEGKGDKAPIIRAAQPSTALQQQQTRKRRRAAIGDYAWCVGDRVDVWIDDCWWEGVVTDKNEKDETTLKVHIPAQGETPTVRAWNLRASLSWIDGKWVEWSSSRGQNASEQGDVPQEKRQKLEVPQIATNANDKESSNVVSALGKHEPSKCFTLSTSERTFDIGKTTNDVNKRDVRRPLRTNQQKEGSRVIFGVPKPTGKKRKFMEVSKHFPANKSNKSGEVNESVKFTKYLMPQGAASRGWKVPSRNDTKEKRTVESMPRVVNTRKAHSTLPQRGNFRSTLTRDVKNSTGKGIDTEDSNGHDDTSEKSTDHGSDTCEDATEAPLSSLLSHSLSSASKKISSSNTKSDRLNRGKLVPSVGKLRKIEEDKAYLANTDKSTLDASEPRRSNRRIQPSHRLLEGFQSSMVIPKIASVSHEKNKKNLPTRAGK</sequence>